<evidence type="ECO:0000313" key="3">
    <source>
        <dbReference type="Proteomes" id="UP000241118"/>
    </source>
</evidence>
<protein>
    <submittedName>
        <fullName evidence="2">RimJ/RimL family protein N-acetyltransferase</fullName>
    </submittedName>
</protein>
<evidence type="ECO:0000259" key="1">
    <source>
        <dbReference type="PROSITE" id="PS51186"/>
    </source>
</evidence>
<dbReference type="PANTHER" id="PTHR43441">
    <property type="entry name" value="RIBOSOMAL-PROTEIN-SERINE ACETYLTRANSFERASE"/>
    <property type="match status" value="1"/>
</dbReference>
<keyword evidence="2" id="KW-0808">Transferase</keyword>
<feature type="domain" description="N-acetyltransferase" evidence="1">
    <location>
        <begin position="16"/>
        <end position="185"/>
    </location>
</feature>
<dbReference type="GO" id="GO:0005737">
    <property type="term" value="C:cytoplasm"/>
    <property type="evidence" value="ECO:0007669"/>
    <property type="project" value="TreeGrafter"/>
</dbReference>
<dbReference type="Gene3D" id="3.40.630.30">
    <property type="match status" value="1"/>
</dbReference>
<dbReference type="GO" id="GO:1990189">
    <property type="term" value="F:protein N-terminal-serine acetyltransferase activity"/>
    <property type="evidence" value="ECO:0007669"/>
    <property type="project" value="TreeGrafter"/>
</dbReference>
<dbReference type="SUPFAM" id="SSF55729">
    <property type="entry name" value="Acyl-CoA N-acyltransferases (Nat)"/>
    <property type="match status" value="1"/>
</dbReference>
<dbReference type="EMBL" id="PYAX01000005">
    <property type="protein sequence ID" value="PSL55510.1"/>
    <property type="molecule type" value="Genomic_DNA"/>
</dbReference>
<dbReference type="InterPro" id="IPR000182">
    <property type="entry name" value="GNAT_dom"/>
</dbReference>
<dbReference type="PROSITE" id="PS51186">
    <property type="entry name" value="GNAT"/>
    <property type="match status" value="1"/>
</dbReference>
<proteinExistence type="predicted"/>
<gene>
    <name evidence="2" type="ORF">B0I31_105473</name>
</gene>
<accession>A0A2P8IAL5</accession>
<comment type="caution">
    <text evidence="2">The sequence shown here is derived from an EMBL/GenBank/DDBJ whole genome shotgun (WGS) entry which is preliminary data.</text>
</comment>
<dbReference type="PANTHER" id="PTHR43441:SF11">
    <property type="entry name" value="RIBOSOMAL-PROTEIN-SERINE ACETYLTRANSFERASE"/>
    <property type="match status" value="1"/>
</dbReference>
<dbReference type="InterPro" id="IPR051908">
    <property type="entry name" value="Ribosomal_N-acetyltransferase"/>
</dbReference>
<keyword evidence="3" id="KW-1185">Reference proteome</keyword>
<dbReference type="RefSeq" id="WP_106616358.1">
    <property type="nucleotide sequence ID" value="NZ_PYAX01000005.1"/>
</dbReference>
<dbReference type="Pfam" id="PF13302">
    <property type="entry name" value="Acetyltransf_3"/>
    <property type="match status" value="1"/>
</dbReference>
<reference evidence="2 3" key="1">
    <citation type="submission" date="2018-03" db="EMBL/GenBank/DDBJ databases">
        <title>Genomic Encyclopedia of Type Strains, Phase III (KMG-III): the genomes of soil and plant-associated and newly described type strains.</title>
        <authorList>
            <person name="Whitman W."/>
        </authorList>
    </citation>
    <scope>NUCLEOTIDE SEQUENCE [LARGE SCALE GENOMIC DNA]</scope>
    <source>
        <strain evidence="2 3">CGMCC 4.7097</strain>
    </source>
</reference>
<dbReference type="Proteomes" id="UP000241118">
    <property type="component" value="Unassembled WGS sequence"/>
</dbReference>
<dbReference type="OrthoDB" id="3466127at2"/>
<dbReference type="GO" id="GO:0008999">
    <property type="term" value="F:protein-N-terminal-alanine acetyltransferase activity"/>
    <property type="evidence" value="ECO:0007669"/>
    <property type="project" value="TreeGrafter"/>
</dbReference>
<sequence length="215" mass="23979">MDHWPFRNLVLNTPRLELRPDDDEGLAELADLALDGVHPPDRMPFGVEWTDAPRERLGLNTVQHFWDVRSRLSPQRWTVNFIVRLDGRAVGVQSLGADDFPVLREVTSGSWIGLRHQGDGIGTEMRAAVLVFAFDHLGAVAARSSAFDDNLASHGVSRKLGYRPDGTFTQVRRGEPARQTRLLVTPGTFRRPDWALRVTGVTPCLPLLTGREPAE</sequence>
<dbReference type="AlphaFoldDB" id="A0A2P8IAL5"/>
<name>A0A2P8IAL5_SACCR</name>
<organism evidence="2 3">
    <name type="scientific">Saccharothrix carnea</name>
    <dbReference type="NCBI Taxonomy" id="1280637"/>
    <lineage>
        <taxon>Bacteria</taxon>
        <taxon>Bacillati</taxon>
        <taxon>Actinomycetota</taxon>
        <taxon>Actinomycetes</taxon>
        <taxon>Pseudonocardiales</taxon>
        <taxon>Pseudonocardiaceae</taxon>
        <taxon>Saccharothrix</taxon>
    </lineage>
</organism>
<evidence type="ECO:0000313" key="2">
    <source>
        <dbReference type="EMBL" id="PSL55510.1"/>
    </source>
</evidence>
<dbReference type="InterPro" id="IPR016181">
    <property type="entry name" value="Acyl_CoA_acyltransferase"/>
</dbReference>